<evidence type="ECO:0000313" key="2">
    <source>
        <dbReference type="EMBL" id="TKV57325.1"/>
    </source>
</evidence>
<dbReference type="Proteomes" id="UP000306985">
    <property type="component" value="Unassembled WGS sequence"/>
</dbReference>
<organism evidence="2 3">
    <name type="scientific">Nakamurella flava</name>
    <dbReference type="NCBI Taxonomy" id="2576308"/>
    <lineage>
        <taxon>Bacteria</taxon>
        <taxon>Bacillati</taxon>
        <taxon>Actinomycetota</taxon>
        <taxon>Actinomycetes</taxon>
        <taxon>Nakamurellales</taxon>
        <taxon>Nakamurellaceae</taxon>
        <taxon>Nakamurella</taxon>
    </lineage>
</organism>
<dbReference type="InterPro" id="IPR013320">
    <property type="entry name" value="ConA-like_dom_sf"/>
</dbReference>
<feature type="compositionally biased region" description="Polar residues" evidence="1">
    <location>
        <begin position="443"/>
        <end position="453"/>
    </location>
</feature>
<keyword evidence="3" id="KW-1185">Reference proteome</keyword>
<gene>
    <name evidence="2" type="ORF">FDO65_17515</name>
</gene>
<name>A0A4V6CSX9_9ACTN</name>
<accession>A0A4V6CSX9</accession>
<dbReference type="Gene3D" id="2.60.40.10">
    <property type="entry name" value="Immunoglobulins"/>
    <property type="match status" value="1"/>
</dbReference>
<feature type="region of interest" description="Disordered" evidence="1">
    <location>
        <begin position="443"/>
        <end position="471"/>
    </location>
</feature>
<reference evidence="2 3" key="1">
    <citation type="submission" date="2019-05" db="EMBL/GenBank/DDBJ databases">
        <title>Nakamurella sp. N5BH11, whole genome shotgun sequence.</title>
        <authorList>
            <person name="Tuo L."/>
        </authorList>
    </citation>
    <scope>NUCLEOTIDE SEQUENCE [LARGE SCALE GENOMIC DNA]</scope>
    <source>
        <strain evidence="2 3">N5BH11</strain>
    </source>
</reference>
<dbReference type="EMBL" id="SZZH01000005">
    <property type="protein sequence ID" value="TKV57325.1"/>
    <property type="molecule type" value="Genomic_DNA"/>
</dbReference>
<protein>
    <recommendedName>
        <fullName evidence="4">LTD domain-containing protein</fullName>
    </recommendedName>
</protein>
<dbReference type="InterPro" id="IPR013783">
    <property type="entry name" value="Ig-like_fold"/>
</dbReference>
<dbReference type="OrthoDB" id="3225333at2"/>
<sequence length="910" mass="91121">MAIGFPAAALAAPNSTLLFDQTFRNNTADGTGAVVKPAPSGSGQQNVACLTASGGTTGELQSCANASDANGSGTLSLTSAQYNQVGGVFAATSVPTAQGLDVQFTMHQWSPGNTNPADGIAFALSAVDPADPTSPPNIGPKGGALGYSSASGAEGDDGLAHGYLGIGFDTFGNFSNTAYQGLNCPTSQYARPGLTKNQVVVRGPGQRQAGYCAINSTATNYDAPAVAMHGDTRAGSSVPVQVIINSSPSSATTRNDLSIAANSYLVRWTPIGSSQAQELGGPLPAMDSSYVDSPSWLDDTGLPKQLAFGWVGSTGSLIDNHEITNVTVSSLVAEVPVLNVSATSYVPGPNLVAGDPVGYVITPGVNPGANEPGPVTVTVTTPTGVKPLGGSGNGWVCEPPAGQQLTCTKSGGPFPAGAALPPFTVTAVATGPITADDVENTVTTASSDGSQPGYSDEAPNDTNPPTPGNLSIGPEMGDVSGGYPVTISGDNLAGTTAVLVGTQDELNSGTGTLVPPCASGVPQPCFNNFGGSLVVEQWPGHGVGPVKVRVVARGTAAQLDFTYYEYSPGSLAITELRFSGPAGPGDEYVELTNTTSGPLPIAGAVVLAANGLGVGIPDVSPLPAGGSYLVAGPTYSLGSVAPADVVASGELGDTGVQVLSPRVNGARVVTDAVGPASSASGFHRGTPLATVANTVTDQYGWVRTQQTGAFKQTDDNAADFALVSTTGGVVGGVQSMLGSPSPTSLTTPWNRSTSITSTLVDPSKSANVAPNRVVTKAQQGQPGGRIESRRVVTNNTGKSVTALQLRLIDVTEANGLTPLPSVIPSGRPLALLKAVRPAQPTVTVNGTVVSNLSPAAPTIPANGGGLNSTFVVPLESALAPGASVSVALTFDASTSGSFFFRYSTEALLGG</sequence>
<comment type="caution">
    <text evidence="2">The sequence shown here is derived from an EMBL/GenBank/DDBJ whole genome shotgun (WGS) entry which is preliminary data.</text>
</comment>
<evidence type="ECO:0000313" key="3">
    <source>
        <dbReference type="Proteomes" id="UP000306985"/>
    </source>
</evidence>
<dbReference type="RefSeq" id="WP_137451029.1">
    <property type="nucleotide sequence ID" value="NZ_SZZH01000005.1"/>
</dbReference>
<dbReference type="SUPFAM" id="SSF49899">
    <property type="entry name" value="Concanavalin A-like lectins/glucanases"/>
    <property type="match status" value="1"/>
</dbReference>
<evidence type="ECO:0000256" key="1">
    <source>
        <dbReference type="SAM" id="MobiDB-lite"/>
    </source>
</evidence>
<proteinExistence type="predicted"/>
<evidence type="ECO:0008006" key="4">
    <source>
        <dbReference type="Google" id="ProtNLM"/>
    </source>
</evidence>
<dbReference type="AlphaFoldDB" id="A0A4V6CSX9"/>
<dbReference type="GO" id="GO:0005975">
    <property type="term" value="P:carbohydrate metabolic process"/>
    <property type="evidence" value="ECO:0007669"/>
    <property type="project" value="UniProtKB-ARBA"/>
</dbReference>
<dbReference type="Gene3D" id="2.60.120.200">
    <property type="match status" value="1"/>
</dbReference>